<evidence type="ECO:0000259" key="1">
    <source>
        <dbReference type="Pfam" id="PF04073"/>
    </source>
</evidence>
<proteinExistence type="predicted"/>
<dbReference type="PANTHER" id="PTHR30411">
    <property type="entry name" value="CYTOPLASMIC PROTEIN"/>
    <property type="match status" value="1"/>
</dbReference>
<dbReference type="KEGG" id="kmn:HW532_14295"/>
<evidence type="ECO:0000313" key="2">
    <source>
        <dbReference type="EMBL" id="QPC43754.1"/>
    </source>
</evidence>
<name>A0A7S8HCS4_9HYPH</name>
<gene>
    <name evidence="2" type="ORF">HW532_14295</name>
</gene>
<protein>
    <submittedName>
        <fullName evidence="2">YbaK/EbsC family protein</fullName>
    </submittedName>
</protein>
<dbReference type="SUPFAM" id="SSF55826">
    <property type="entry name" value="YbaK/ProRS associated domain"/>
    <property type="match status" value="1"/>
</dbReference>
<evidence type="ECO:0000313" key="3">
    <source>
        <dbReference type="Proteomes" id="UP000593594"/>
    </source>
</evidence>
<reference evidence="2 3" key="1">
    <citation type="submission" date="2020-06" db="EMBL/GenBank/DDBJ databases">
        <title>Genome sequence of 2 isolates from Red Sea Mangroves.</title>
        <authorList>
            <person name="Sefrji F."/>
            <person name="Michoud G."/>
            <person name="Merlino G."/>
            <person name="Daffonchio D."/>
        </authorList>
    </citation>
    <scope>NUCLEOTIDE SEQUENCE [LARGE SCALE GENOMIC DNA]</scope>
    <source>
        <strain evidence="2 3">R1DC25</strain>
    </source>
</reference>
<sequence>MTPEAVRKYLAEHAPDLELVELPEAHTTDYISREWKVLPAQVAKTLTLRVGGDAKIVVTCGDSRLDNRKVKDVLGGKGRMMPGPEASEITGHPVGGITPLCLARPLPVFFDVQLKRFDEVVTAACSTHAAIRIPPERFAELVDATWVDICSDP</sequence>
<dbReference type="CDD" id="cd04333">
    <property type="entry name" value="ProX_deacylase"/>
    <property type="match status" value="1"/>
</dbReference>
<dbReference type="RefSeq" id="WP_213161118.1">
    <property type="nucleotide sequence ID" value="NZ_CP058214.1"/>
</dbReference>
<dbReference type="GO" id="GO:0002161">
    <property type="term" value="F:aminoacyl-tRNA deacylase activity"/>
    <property type="evidence" value="ECO:0007669"/>
    <property type="project" value="InterPro"/>
</dbReference>
<dbReference type="AlphaFoldDB" id="A0A7S8HCS4"/>
<keyword evidence="3" id="KW-1185">Reference proteome</keyword>
<dbReference type="Pfam" id="PF04073">
    <property type="entry name" value="tRNA_edit"/>
    <property type="match status" value="1"/>
</dbReference>
<dbReference type="EMBL" id="CP058214">
    <property type="protein sequence ID" value="QPC43754.1"/>
    <property type="molecule type" value="Genomic_DNA"/>
</dbReference>
<dbReference type="Gene3D" id="3.90.960.10">
    <property type="entry name" value="YbaK/aminoacyl-tRNA synthetase-associated domain"/>
    <property type="match status" value="1"/>
</dbReference>
<dbReference type="PANTHER" id="PTHR30411:SF1">
    <property type="entry name" value="CYTOPLASMIC PROTEIN"/>
    <property type="match status" value="1"/>
</dbReference>
<organism evidence="2 3">
    <name type="scientific">Kaustia mangrovi</name>
    <dbReference type="NCBI Taxonomy" id="2593653"/>
    <lineage>
        <taxon>Bacteria</taxon>
        <taxon>Pseudomonadati</taxon>
        <taxon>Pseudomonadota</taxon>
        <taxon>Alphaproteobacteria</taxon>
        <taxon>Hyphomicrobiales</taxon>
        <taxon>Parvibaculaceae</taxon>
        <taxon>Kaustia</taxon>
    </lineage>
</organism>
<dbReference type="InterPro" id="IPR007214">
    <property type="entry name" value="YbaK/aa-tRNA-synth-assoc-dom"/>
</dbReference>
<accession>A0A7S8HCS4</accession>
<dbReference type="InterPro" id="IPR036754">
    <property type="entry name" value="YbaK/aa-tRNA-synt-asso_dom_sf"/>
</dbReference>
<dbReference type="Proteomes" id="UP000593594">
    <property type="component" value="Chromosome"/>
</dbReference>
<feature type="domain" description="YbaK/aminoacyl-tRNA synthetase-associated" evidence="1">
    <location>
        <begin position="23"/>
        <end position="139"/>
    </location>
</feature>